<evidence type="ECO:0000256" key="4">
    <source>
        <dbReference type="ARBA" id="ARBA00023180"/>
    </source>
</evidence>
<dbReference type="Proteomes" id="UP001233999">
    <property type="component" value="Unassembled WGS sequence"/>
</dbReference>
<gene>
    <name evidence="7" type="ORF">L9F63_023436</name>
</gene>
<dbReference type="PROSITE" id="PS00941">
    <property type="entry name" value="CARBOXYLESTERASE_B_2"/>
    <property type="match status" value="1"/>
</dbReference>
<dbReference type="Gene3D" id="3.40.50.1820">
    <property type="entry name" value="alpha/beta hydrolase"/>
    <property type="match status" value="1"/>
</dbReference>
<dbReference type="InterPro" id="IPR002018">
    <property type="entry name" value="CarbesteraseB"/>
</dbReference>
<dbReference type="PANTHER" id="PTHR43142">
    <property type="entry name" value="CARBOXYLIC ESTER HYDROLASE"/>
    <property type="match status" value="1"/>
</dbReference>
<dbReference type="AlphaFoldDB" id="A0AAD7ZJ58"/>
<feature type="domain" description="Carboxylesterase type B" evidence="6">
    <location>
        <begin position="21"/>
        <end position="539"/>
    </location>
</feature>
<evidence type="ECO:0000313" key="8">
    <source>
        <dbReference type="Proteomes" id="UP001233999"/>
    </source>
</evidence>
<organism evidence="7 8">
    <name type="scientific">Diploptera punctata</name>
    <name type="common">Pacific beetle cockroach</name>
    <dbReference type="NCBI Taxonomy" id="6984"/>
    <lineage>
        <taxon>Eukaryota</taxon>
        <taxon>Metazoa</taxon>
        <taxon>Ecdysozoa</taxon>
        <taxon>Arthropoda</taxon>
        <taxon>Hexapoda</taxon>
        <taxon>Insecta</taxon>
        <taxon>Pterygota</taxon>
        <taxon>Neoptera</taxon>
        <taxon>Polyneoptera</taxon>
        <taxon>Dictyoptera</taxon>
        <taxon>Blattodea</taxon>
        <taxon>Blaberoidea</taxon>
        <taxon>Blaberidae</taxon>
        <taxon>Diplopterinae</taxon>
        <taxon>Diploptera</taxon>
    </lineage>
</organism>
<keyword evidence="2" id="KW-0719">Serine esterase</keyword>
<feature type="chain" id="PRO_5041775387" description="Carboxylic ester hydrolase" evidence="5">
    <location>
        <begin position="18"/>
        <end position="568"/>
    </location>
</feature>
<dbReference type="InterPro" id="IPR029058">
    <property type="entry name" value="AB_hydrolase_fold"/>
</dbReference>
<keyword evidence="4" id="KW-0325">Glycoprotein</keyword>
<sequence>MWLIHTVLGLLCVHVLCISWPIVNVRQGPVQGVYMTSRYGRTYSAFQGIPYAQPPIGELRFQEPVPAEPWPGVWNASVPGSMCLQWMRIHPHNYGKHQHLTGDEDCLFLNVYTPQLPSEEKEEPKLKVFVYIHGGAFMYGWGHEYGASILMDRDAVLVTINYRLGPLGFLTTGDGVVPGNMGLKDQATALKWVKSNIAAFGGDPDSITITGTSAGGASVSYYYLSPWSRDTFHQGISQSGSALCGWAQMDDGPAKAKRLAALVGCDVNSNVKLVDCLHTRPARQIVQQVEHFQVWMYNPYSPFAPTVEKGGPNPFLSKHPVDVILEGKVYDVPWLVSATVEDGLYPAADWVGNKEILAELNKRFAELAPHIFHYNYTVPNDKKQEVVQKLREYYLQNREISLETIKGLTEMCTDRLFLLPVVCHAKLLSAVKSSPTKNNIIKITSKYNFLKLNIYFYMFNYRGKYSFSQEMSGVPQNFGVSHLDDTMYTMDYTFNTAETEEDRAMSNFMLDVWMAYAKTGVPIPDEKEIYWLPTSQNEKDLTYFWDLLPINEPQMRKTTPFNVKHTEL</sequence>
<evidence type="ECO:0000313" key="7">
    <source>
        <dbReference type="EMBL" id="KAJ9581386.1"/>
    </source>
</evidence>
<feature type="signal peptide" evidence="5">
    <location>
        <begin position="1"/>
        <end position="17"/>
    </location>
</feature>
<evidence type="ECO:0000256" key="2">
    <source>
        <dbReference type="ARBA" id="ARBA00022487"/>
    </source>
</evidence>
<proteinExistence type="inferred from homology"/>
<keyword evidence="3 5" id="KW-0378">Hydrolase</keyword>
<protein>
    <recommendedName>
        <fullName evidence="5">Carboxylic ester hydrolase</fullName>
        <ecNumber evidence="5">3.1.1.-</ecNumber>
    </recommendedName>
</protein>
<dbReference type="SUPFAM" id="SSF53474">
    <property type="entry name" value="alpha/beta-Hydrolases"/>
    <property type="match status" value="1"/>
</dbReference>
<dbReference type="GO" id="GO:0052689">
    <property type="term" value="F:carboxylic ester hydrolase activity"/>
    <property type="evidence" value="ECO:0007669"/>
    <property type="project" value="UniProtKB-KW"/>
</dbReference>
<accession>A0AAD7ZJ58</accession>
<dbReference type="EMBL" id="JASPKZ010007935">
    <property type="protein sequence ID" value="KAJ9581386.1"/>
    <property type="molecule type" value="Genomic_DNA"/>
</dbReference>
<keyword evidence="8" id="KW-1185">Reference proteome</keyword>
<dbReference type="PANTHER" id="PTHR43142:SF1">
    <property type="entry name" value="CARBOXYLIC ESTER HYDROLASE"/>
    <property type="match status" value="1"/>
</dbReference>
<dbReference type="PROSITE" id="PS00122">
    <property type="entry name" value="CARBOXYLESTERASE_B_1"/>
    <property type="match status" value="1"/>
</dbReference>
<dbReference type="InterPro" id="IPR019819">
    <property type="entry name" value="Carboxylesterase_B_CS"/>
</dbReference>
<dbReference type="Pfam" id="PF00135">
    <property type="entry name" value="COesterase"/>
    <property type="match status" value="1"/>
</dbReference>
<reference evidence="7" key="1">
    <citation type="journal article" date="2023" name="IScience">
        <title>Live-bearing cockroach genome reveals convergent evolutionary mechanisms linked to viviparity in insects and beyond.</title>
        <authorList>
            <person name="Fouks B."/>
            <person name="Harrison M.C."/>
            <person name="Mikhailova A.A."/>
            <person name="Marchal E."/>
            <person name="English S."/>
            <person name="Carruthers M."/>
            <person name="Jennings E.C."/>
            <person name="Chiamaka E.L."/>
            <person name="Frigard R.A."/>
            <person name="Pippel M."/>
            <person name="Attardo G.M."/>
            <person name="Benoit J.B."/>
            <person name="Bornberg-Bauer E."/>
            <person name="Tobe S.S."/>
        </authorList>
    </citation>
    <scope>NUCLEOTIDE SEQUENCE</scope>
    <source>
        <strain evidence="7">Stay&amp;Tobe</strain>
    </source>
</reference>
<evidence type="ECO:0000256" key="5">
    <source>
        <dbReference type="RuleBase" id="RU361235"/>
    </source>
</evidence>
<dbReference type="EC" id="3.1.1.-" evidence="5"/>
<evidence type="ECO:0000256" key="3">
    <source>
        <dbReference type="ARBA" id="ARBA00022801"/>
    </source>
</evidence>
<reference evidence="7" key="2">
    <citation type="submission" date="2023-05" db="EMBL/GenBank/DDBJ databases">
        <authorList>
            <person name="Fouks B."/>
        </authorList>
    </citation>
    <scope>NUCLEOTIDE SEQUENCE</scope>
    <source>
        <strain evidence="7">Stay&amp;Tobe</strain>
        <tissue evidence="7">Testes</tissue>
    </source>
</reference>
<comment type="similarity">
    <text evidence="1 5">Belongs to the type-B carboxylesterase/lipase family.</text>
</comment>
<dbReference type="CDD" id="cd00312">
    <property type="entry name" value="Esterase_lipase"/>
    <property type="match status" value="1"/>
</dbReference>
<comment type="caution">
    <text evidence="7">The sequence shown here is derived from an EMBL/GenBank/DDBJ whole genome shotgun (WGS) entry which is preliminary data.</text>
</comment>
<dbReference type="InterPro" id="IPR019826">
    <property type="entry name" value="Carboxylesterase_B_AS"/>
</dbReference>
<evidence type="ECO:0000256" key="1">
    <source>
        <dbReference type="ARBA" id="ARBA00005964"/>
    </source>
</evidence>
<keyword evidence="5" id="KW-0732">Signal</keyword>
<name>A0AAD7ZJ58_DIPPU</name>
<evidence type="ECO:0000259" key="6">
    <source>
        <dbReference type="Pfam" id="PF00135"/>
    </source>
</evidence>